<dbReference type="EMBL" id="MLQR01000001">
    <property type="protein sequence ID" value="OIJ17586.1"/>
    <property type="molecule type" value="Genomic_DNA"/>
</dbReference>
<protein>
    <submittedName>
        <fullName evidence="2">Uncharacterized protein</fullName>
    </submittedName>
</protein>
<accession>A0A1S2LZ13</accession>
<evidence type="ECO:0000256" key="1">
    <source>
        <dbReference type="SAM" id="Phobius"/>
    </source>
</evidence>
<keyword evidence="1" id="KW-1133">Transmembrane helix</keyword>
<name>A0A1S2LZ13_9BACI</name>
<dbReference type="Proteomes" id="UP000179524">
    <property type="component" value="Unassembled WGS sequence"/>
</dbReference>
<gene>
    <name evidence="2" type="ORF">BKP37_03615</name>
</gene>
<keyword evidence="1" id="KW-0472">Membrane</keyword>
<dbReference type="AlphaFoldDB" id="A0A1S2LZ13"/>
<proteinExistence type="predicted"/>
<comment type="caution">
    <text evidence="2">The sequence shown here is derived from an EMBL/GenBank/DDBJ whole genome shotgun (WGS) entry which is preliminary data.</text>
</comment>
<dbReference type="OrthoDB" id="2790201at2"/>
<dbReference type="RefSeq" id="WP_071308312.1">
    <property type="nucleotide sequence ID" value="NZ_MLQR01000001.1"/>
</dbReference>
<evidence type="ECO:0000313" key="2">
    <source>
        <dbReference type="EMBL" id="OIJ17586.1"/>
    </source>
</evidence>
<keyword evidence="1" id="KW-0812">Transmembrane</keyword>
<organism evidence="2 3">
    <name type="scientific">Anaerobacillus alkalilacustris</name>
    <dbReference type="NCBI Taxonomy" id="393763"/>
    <lineage>
        <taxon>Bacteria</taxon>
        <taxon>Bacillati</taxon>
        <taxon>Bacillota</taxon>
        <taxon>Bacilli</taxon>
        <taxon>Bacillales</taxon>
        <taxon>Bacillaceae</taxon>
        <taxon>Anaerobacillus</taxon>
    </lineage>
</organism>
<evidence type="ECO:0000313" key="3">
    <source>
        <dbReference type="Proteomes" id="UP000179524"/>
    </source>
</evidence>
<keyword evidence="3" id="KW-1185">Reference proteome</keyword>
<reference evidence="2 3" key="1">
    <citation type="submission" date="2016-10" db="EMBL/GenBank/DDBJ databases">
        <title>Draft genome sequences of four alkaliphilic bacteria belonging to the Anaerobacillus genus.</title>
        <authorList>
            <person name="Bassil N.M."/>
            <person name="Lloyd J.R."/>
        </authorList>
    </citation>
    <scope>NUCLEOTIDE SEQUENCE [LARGE SCALE GENOMIC DNA]</scope>
    <source>
        <strain evidence="2 3">DSM 18345</strain>
    </source>
</reference>
<feature type="transmembrane region" description="Helical" evidence="1">
    <location>
        <begin position="263"/>
        <end position="281"/>
    </location>
</feature>
<sequence length="333" mass="38619">MKRKFRGFVLFALILLIQITILPVNEVYSSEAEISLTELDIKVMPEFINPEDWDDTIPSLLVGYHGTFTNHSDSVFNGEITISVPTHLPLFKEGFVAQFKDPTDTQPTEEAYTVNFEEQYFSWSPSNPIQPNDEYYFVLEYFSAPIEGEVERNFQYEYIPDSDIQYLSLTFYAPFQAENFQINKEADLITQSFGVEIQVFEYNDIKQGEILDFNVSYKKDSIVTTVEAFNDFTMPNDETHAGLNQQAPIQNQGNESFMNAENIVMVILMFLMIGAFIFIIIRKKNMPQTQTKENKDTPKKIVNKDEEIKKLRKLLADGQIDERTYKEKRSKLD</sequence>